<dbReference type="AlphaFoldDB" id="A0A508TYP3"/>
<evidence type="ECO:0000256" key="1">
    <source>
        <dbReference type="ARBA" id="ARBA00000085"/>
    </source>
</evidence>
<dbReference type="EMBL" id="CAADFC020000033">
    <property type="protein sequence ID" value="VIO79316.1"/>
    <property type="molecule type" value="Genomic_DNA"/>
</dbReference>
<dbReference type="SUPFAM" id="SSF55874">
    <property type="entry name" value="ATPase domain of HSP90 chaperone/DNA topoisomerase II/histidine kinase"/>
    <property type="match status" value="1"/>
</dbReference>
<dbReference type="SUPFAM" id="SSF47384">
    <property type="entry name" value="Homodimeric domain of signal transducing histidine kinase"/>
    <property type="match status" value="1"/>
</dbReference>
<evidence type="ECO:0000259" key="6">
    <source>
        <dbReference type="PROSITE" id="PS50109"/>
    </source>
</evidence>
<dbReference type="InterPro" id="IPR005467">
    <property type="entry name" value="His_kinase_dom"/>
</dbReference>
<dbReference type="Pfam" id="PF19443">
    <property type="entry name" value="DAHL"/>
    <property type="match status" value="1"/>
</dbReference>
<dbReference type="GO" id="GO:0000155">
    <property type="term" value="F:phosphorelay sensor kinase activity"/>
    <property type="evidence" value="ECO:0007669"/>
    <property type="project" value="InterPro"/>
</dbReference>
<keyword evidence="3" id="KW-0597">Phosphoprotein</keyword>
<reference evidence="8" key="1">
    <citation type="submission" date="2019-02" db="EMBL/GenBank/DDBJ databases">
        <authorList>
            <person name="Pothier F.J."/>
        </authorList>
    </citation>
    <scope>NUCLEOTIDE SEQUENCE</scope>
    <source>
        <strain evidence="8">CI-1B</strain>
    </source>
</reference>
<evidence type="ECO:0000313" key="8">
    <source>
        <dbReference type="EMBL" id="VIO79316.1"/>
    </source>
</evidence>
<keyword evidence="5" id="KW-1133">Transmembrane helix</keyword>
<dbReference type="PANTHER" id="PTHR43065:SF42">
    <property type="entry name" value="TWO-COMPONENT SENSOR PPRA"/>
    <property type="match status" value="1"/>
</dbReference>
<dbReference type="InterPro" id="IPR011006">
    <property type="entry name" value="CheY-like_superfamily"/>
</dbReference>
<dbReference type="NCBIfam" id="NF010411">
    <property type="entry name" value="PRK13837.1"/>
    <property type="match status" value="1"/>
</dbReference>
<evidence type="ECO:0000259" key="7">
    <source>
        <dbReference type="PROSITE" id="PS50110"/>
    </source>
</evidence>
<dbReference type="SMART" id="SM00388">
    <property type="entry name" value="HisKA"/>
    <property type="match status" value="1"/>
</dbReference>
<dbReference type="RefSeq" id="WP_139864259.1">
    <property type="nucleotide sequence ID" value="NZ_CAADFC020000033.1"/>
</dbReference>
<dbReference type="CDD" id="cd00082">
    <property type="entry name" value="HisKA"/>
    <property type="match status" value="1"/>
</dbReference>
<evidence type="ECO:0000313" key="9">
    <source>
        <dbReference type="Proteomes" id="UP000328092"/>
    </source>
</evidence>
<feature type="transmembrane region" description="Helical" evidence="5">
    <location>
        <begin position="243"/>
        <end position="263"/>
    </location>
</feature>
<dbReference type="Pfam" id="PF00512">
    <property type="entry name" value="HisKA"/>
    <property type="match status" value="1"/>
</dbReference>
<dbReference type="SMART" id="SM00387">
    <property type="entry name" value="HATPase_c"/>
    <property type="match status" value="1"/>
</dbReference>
<sequence>MKVAPAAVGVSFLLVLLTWLLLSGLNMNSVRYDRQSQALAEFGRSERGITREVLTSRAGLSRNYDGLVRMVDAYDSALTRLREAAGSDREEAAAIDVLAVRAQRQEVLVEQFKSKNALLQNSLAYFSLFGERLAASEDKSLVAGTSALAAAMLHLTLNTSDATAQDVKARLQDLARLQTPTGEIDSIRAIIAHGQLLYRLLPEVDAMLRTLVEDSSVREQDNLHALITKRQLAARSAARQNRLLQYATSLLLLGGLVYFGMLLRARAIALRRRAAFEHIIADISMRFIDSRHDEIAGDVERALEQLAGYIGADRAYFASRAGAAASTYRWSREGVGFAEGWPERVFDLVPRIDRDGADIIYIPKVKPSHPYDTANLLASAGVRGWLCITAPAGQPRAAVLGFDAVRADALTQWAEFALFRMAFDAIRNAVDRVRLEQEKERLQATLQQARRMETIGTFASGIAHNFNNIVGAILGYAEMADADVKAGSRSAANLAEIRRAGERARELIGQILTFGRRGKVRRERISIEALAAETAALLGASLPSHVKFVITEIEETATVWGEPAQLQQVILNLCNNAAQAMQEPGLIELSIGTREILQPLRIRRTELAPGRFTVISVSDPGPGMDAATLERIFEPFFTSRADGHGLGLATVREIVEQHGGAIGVDSAPGAGARFEVWLPAGGPAEPISAPRAPDLALRGSGETVLVLQPDRKRLMRYEEVLAALGYEPVGFTGLTEAEEACRTERGRFDLALVCHVPGGSSLLLAASLHAAAPDLPIILTSPSTHDLAAPLLAASGVTELVHQPLLSAELAAALARCLAAPPAGGRIPRIASVR</sequence>
<keyword evidence="5" id="KW-0812">Transmembrane</keyword>
<dbReference type="PROSITE" id="PS50110">
    <property type="entry name" value="RESPONSE_REGULATORY"/>
    <property type="match status" value="1"/>
</dbReference>
<evidence type="ECO:0000256" key="3">
    <source>
        <dbReference type="ARBA" id="ARBA00022553"/>
    </source>
</evidence>
<feature type="domain" description="Histidine kinase" evidence="6">
    <location>
        <begin position="461"/>
        <end position="682"/>
    </location>
</feature>
<dbReference type="Gene3D" id="3.30.565.10">
    <property type="entry name" value="Histidine kinase-like ATPase, C-terminal domain"/>
    <property type="match status" value="1"/>
</dbReference>
<dbReference type="InterPro" id="IPR036890">
    <property type="entry name" value="HATPase_C_sf"/>
</dbReference>
<evidence type="ECO:0000256" key="5">
    <source>
        <dbReference type="SAM" id="Phobius"/>
    </source>
</evidence>
<dbReference type="InterPro" id="IPR003661">
    <property type="entry name" value="HisK_dim/P_dom"/>
</dbReference>
<keyword evidence="5" id="KW-0472">Membrane</keyword>
<dbReference type="PANTHER" id="PTHR43065">
    <property type="entry name" value="SENSOR HISTIDINE KINASE"/>
    <property type="match status" value="1"/>
</dbReference>
<dbReference type="Proteomes" id="UP000328092">
    <property type="component" value="Unassembled WGS sequence"/>
</dbReference>
<dbReference type="PROSITE" id="PS50109">
    <property type="entry name" value="HIS_KIN"/>
    <property type="match status" value="1"/>
</dbReference>
<organism evidence="8 9">
    <name type="scientific">Bradyrhizobium ivorense</name>
    <dbReference type="NCBI Taxonomy" id="2511166"/>
    <lineage>
        <taxon>Bacteria</taxon>
        <taxon>Pseudomonadati</taxon>
        <taxon>Pseudomonadota</taxon>
        <taxon>Alphaproteobacteria</taxon>
        <taxon>Hyphomicrobiales</taxon>
        <taxon>Nitrobacteraceae</taxon>
        <taxon>Bradyrhizobium</taxon>
    </lineage>
</organism>
<dbReference type="InterPro" id="IPR036097">
    <property type="entry name" value="HisK_dim/P_sf"/>
</dbReference>
<keyword evidence="8" id="KW-0808">Transferase</keyword>
<name>A0A508TYP3_9BRAD</name>
<dbReference type="Gene3D" id="3.40.50.2300">
    <property type="match status" value="1"/>
</dbReference>
<protein>
    <recommendedName>
        <fullName evidence="2">histidine kinase</fullName>
        <ecNumber evidence="2">2.7.13.3</ecNumber>
    </recommendedName>
</protein>
<evidence type="ECO:0000256" key="4">
    <source>
        <dbReference type="PROSITE-ProRule" id="PRU00169"/>
    </source>
</evidence>
<dbReference type="PRINTS" id="PR00344">
    <property type="entry name" value="BCTRLSENSOR"/>
</dbReference>
<proteinExistence type="predicted"/>
<dbReference type="Pfam" id="PF02518">
    <property type="entry name" value="HATPase_c"/>
    <property type="match status" value="1"/>
</dbReference>
<dbReference type="InterPro" id="IPR045812">
    <property type="entry name" value="DAHL"/>
</dbReference>
<dbReference type="InterPro" id="IPR001789">
    <property type="entry name" value="Sig_transdc_resp-reg_receiver"/>
</dbReference>
<gene>
    <name evidence="8" type="primary">virA</name>
    <name evidence="8" type="ORF">CI1B_77270</name>
</gene>
<dbReference type="Gene3D" id="1.10.287.130">
    <property type="match status" value="1"/>
</dbReference>
<evidence type="ECO:0000256" key="2">
    <source>
        <dbReference type="ARBA" id="ARBA00012438"/>
    </source>
</evidence>
<comment type="caution">
    <text evidence="4">Lacks conserved residue(s) required for the propagation of feature annotation.</text>
</comment>
<feature type="domain" description="Response regulatory" evidence="7">
    <location>
        <begin position="703"/>
        <end position="818"/>
    </location>
</feature>
<keyword evidence="9" id="KW-1185">Reference proteome</keyword>
<comment type="catalytic activity">
    <reaction evidence="1">
        <text>ATP + protein L-histidine = ADP + protein N-phospho-L-histidine.</text>
        <dbReference type="EC" id="2.7.13.3"/>
    </reaction>
</comment>
<dbReference type="SUPFAM" id="SSF52172">
    <property type="entry name" value="CheY-like"/>
    <property type="match status" value="1"/>
</dbReference>
<dbReference type="OrthoDB" id="7533341at2"/>
<dbReference type="InterPro" id="IPR003594">
    <property type="entry name" value="HATPase_dom"/>
</dbReference>
<accession>A0A508TYP3</accession>
<comment type="caution">
    <text evidence="8">The sequence shown here is derived from an EMBL/GenBank/DDBJ whole genome shotgun (WGS) entry which is preliminary data.</text>
</comment>
<dbReference type="EC" id="2.7.13.3" evidence="2"/>
<dbReference type="InterPro" id="IPR004358">
    <property type="entry name" value="Sig_transdc_His_kin-like_C"/>
</dbReference>